<feature type="transmembrane region" description="Helical" evidence="1">
    <location>
        <begin position="7"/>
        <end position="31"/>
    </location>
</feature>
<dbReference type="AlphaFoldDB" id="A0A645A910"/>
<proteinExistence type="predicted"/>
<keyword evidence="1" id="KW-0812">Transmembrane</keyword>
<reference evidence="2" key="1">
    <citation type="submission" date="2019-08" db="EMBL/GenBank/DDBJ databases">
        <authorList>
            <person name="Kucharzyk K."/>
            <person name="Murdoch R.W."/>
            <person name="Higgins S."/>
            <person name="Loffler F."/>
        </authorList>
    </citation>
    <scope>NUCLEOTIDE SEQUENCE</scope>
</reference>
<organism evidence="2">
    <name type="scientific">bioreactor metagenome</name>
    <dbReference type="NCBI Taxonomy" id="1076179"/>
    <lineage>
        <taxon>unclassified sequences</taxon>
        <taxon>metagenomes</taxon>
        <taxon>ecological metagenomes</taxon>
    </lineage>
</organism>
<protein>
    <submittedName>
        <fullName evidence="2">Uncharacterized protein</fullName>
    </submittedName>
</protein>
<evidence type="ECO:0000313" key="2">
    <source>
        <dbReference type="EMBL" id="MPM48751.1"/>
    </source>
</evidence>
<keyword evidence="1" id="KW-0472">Membrane</keyword>
<dbReference type="EMBL" id="VSSQ01012236">
    <property type="protein sequence ID" value="MPM48751.1"/>
    <property type="molecule type" value="Genomic_DNA"/>
</dbReference>
<feature type="transmembrane region" description="Helical" evidence="1">
    <location>
        <begin position="37"/>
        <end position="57"/>
    </location>
</feature>
<name>A0A645A910_9ZZZZ</name>
<accession>A0A645A910</accession>
<comment type="caution">
    <text evidence="2">The sequence shown here is derived from an EMBL/GenBank/DDBJ whole genome shotgun (WGS) entry which is preliminary data.</text>
</comment>
<gene>
    <name evidence="2" type="ORF">SDC9_95478</name>
</gene>
<evidence type="ECO:0000256" key="1">
    <source>
        <dbReference type="SAM" id="Phobius"/>
    </source>
</evidence>
<sequence length="236" mass="28153">MRIYKKATIITGIMTAASFIGAFILNFSVYIDAFWCNALLGVFGSSLLTFMMSVISYRVERRKTFEGFSYSTKAILHDLNKYQTSWSLEEKIDFFLNYHDISRIDWDRYYGDFCFLFDVSKKNIQYIYSIIYQPILELNQSINYHIWHFRWYKDGSGRNEKVISQFIKELEELIIETTMTTYQDGNMPSDDKEKFTMTSSKNKIVDSTLRELNGEYYRLMYGNRMYRKSQVKEKTQ</sequence>
<keyword evidence="1" id="KW-1133">Transmembrane helix</keyword>